<evidence type="ECO:0000259" key="3">
    <source>
        <dbReference type="PROSITE" id="PS51186"/>
    </source>
</evidence>
<evidence type="ECO:0000313" key="4">
    <source>
        <dbReference type="EMBL" id="WHP06101.1"/>
    </source>
</evidence>
<accession>A0ABY8S3U3</accession>
<dbReference type="PANTHER" id="PTHR43877:SF2">
    <property type="entry name" value="AMINOALKYLPHOSPHONATE N-ACETYLTRANSFERASE-RELATED"/>
    <property type="match status" value="1"/>
</dbReference>
<dbReference type="Proteomes" id="UP001229836">
    <property type="component" value="Chromosome"/>
</dbReference>
<organism evidence="4 5">
    <name type="scientific">Acinetobacter corruptisaponis</name>
    <dbReference type="NCBI Taxonomy" id="3045147"/>
    <lineage>
        <taxon>Bacteria</taxon>
        <taxon>Pseudomonadati</taxon>
        <taxon>Pseudomonadota</taxon>
        <taxon>Gammaproteobacteria</taxon>
        <taxon>Moraxellales</taxon>
        <taxon>Moraxellaceae</taxon>
        <taxon>Acinetobacter</taxon>
    </lineage>
</organism>
<dbReference type="Pfam" id="PF00583">
    <property type="entry name" value="Acetyltransf_1"/>
    <property type="match status" value="1"/>
</dbReference>
<sequence>MSLNIRKVENDDLEQLVELINAAYRTQSGRSWTTEQAFVAGDRINKTQLINQLGQINFELFIGEAQSKQLVACIGLSYQQDSVEIGTFAIDPSIQNSGFGKEILAYAEQFVMQNHPSITHFLMYVLDVRTELMAYYQRRGYQLTGKTEAYPVAANVGQPLVPIQLVEMRKDILRQQ</sequence>
<dbReference type="PROSITE" id="PS51186">
    <property type="entry name" value="GNAT"/>
    <property type="match status" value="1"/>
</dbReference>
<keyword evidence="2" id="KW-0012">Acyltransferase</keyword>
<name>A0ABY8S3U3_9GAMM</name>
<protein>
    <submittedName>
        <fullName evidence="4">GNAT family N-acetyltransferase</fullName>
    </submittedName>
</protein>
<dbReference type="EMBL" id="CP125669">
    <property type="protein sequence ID" value="WHP06101.1"/>
    <property type="molecule type" value="Genomic_DNA"/>
</dbReference>
<dbReference type="InterPro" id="IPR050832">
    <property type="entry name" value="Bact_Acetyltransf"/>
</dbReference>
<dbReference type="Gene3D" id="3.40.630.30">
    <property type="match status" value="1"/>
</dbReference>
<evidence type="ECO:0000256" key="2">
    <source>
        <dbReference type="ARBA" id="ARBA00023315"/>
    </source>
</evidence>
<dbReference type="PANTHER" id="PTHR43877">
    <property type="entry name" value="AMINOALKYLPHOSPHONATE N-ACETYLTRANSFERASE-RELATED-RELATED"/>
    <property type="match status" value="1"/>
</dbReference>
<keyword evidence="1" id="KW-0808">Transferase</keyword>
<dbReference type="SUPFAM" id="SSF55729">
    <property type="entry name" value="Acyl-CoA N-acyltransferases (Nat)"/>
    <property type="match status" value="1"/>
</dbReference>
<dbReference type="CDD" id="cd04301">
    <property type="entry name" value="NAT_SF"/>
    <property type="match status" value="1"/>
</dbReference>
<dbReference type="InterPro" id="IPR016181">
    <property type="entry name" value="Acyl_CoA_acyltransferase"/>
</dbReference>
<reference evidence="4 5" key="1">
    <citation type="submission" date="2023-05" db="EMBL/GenBank/DDBJ databases">
        <title>The complete genome of Acinetobacter sp. nov KCTC 92772.</title>
        <authorList>
            <person name="Zhou G."/>
        </authorList>
    </citation>
    <scope>NUCLEOTIDE SEQUENCE [LARGE SCALE GENOMIC DNA]</scope>
    <source>
        <strain evidence="4 5">KCTC 92772</strain>
    </source>
</reference>
<gene>
    <name evidence="4" type="ORF">QLH32_01070</name>
</gene>
<evidence type="ECO:0000313" key="5">
    <source>
        <dbReference type="Proteomes" id="UP001229836"/>
    </source>
</evidence>
<dbReference type="InterPro" id="IPR000182">
    <property type="entry name" value="GNAT_dom"/>
</dbReference>
<dbReference type="RefSeq" id="WP_283267654.1">
    <property type="nucleotide sequence ID" value="NZ_CP125669.1"/>
</dbReference>
<feature type="domain" description="N-acetyltransferase" evidence="3">
    <location>
        <begin position="3"/>
        <end position="173"/>
    </location>
</feature>
<proteinExistence type="predicted"/>
<keyword evidence="5" id="KW-1185">Reference proteome</keyword>
<evidence type="ECO:0000256" key="1">
    <source>
        <dbReference type="ARBA" id="ARBA00022679"/>
    </source>
</evidence>